<dbReference type="AlphaFoldDB" id="A0A9D5CTL8"/>
<reference evidence="2" key="2">
    <citation type="journal article" date="2022" name="Hortic Res">
        <title>The genome of Dioscorea zingiberensis sheds light on the biosynthesis, origin and evolution of the medicinally important diosgenin saponins.</title>
        <authorList>
            <person name="Li Y."/>
            <person name="Tan C."/>
            <person name="Li Z."/>
            <person name="Guo J."/>
            <person name="Li S."/>
            <person name="Chen X."/>
            <person name="Wang C."/>
            <person name="Dai X."/>
            <person name="Yang H."/>
            <person name="Song W."/>
            <person name="Hou L."/>
            <person name="Xu J."/>
            <person name="Tong Z."/>
            <person name="Xu A."/>
            <person name="Yuan X."/>
            <person name="Wang W."/>
            <person name="Yang Q."/>
            <person name="Chen L."/>
            <person name="Sun Z."/>
            <person name="Wang K."/>
            <person name="Pan B."/>
            <person name="Chen J."/>
            <person name="Bao Y."/>
            <person name="Liu F."/>
            <person name="Qi X."/>
            <person name="Gang D.R."/>
            <person name="Wen J."/>
            <person name="Li J."/>
        </authorList>
    </citation>
    <scope>NUCLEOTIDE SEQUENCE</scope>
    <source>
        <strain evidence="2">Dzin_1.0</strain>
    </source>
</reference>
<gene>
    <name evidence="2" type="ORF">J5N97_013632</name>
</gene>
<keyword evidence="3" id="KW-1185">Reference proteome</keyword>
<feature type="region of interest" description="Disordered" evidence="1">
    <location>
        <begin position="74"/>
        <end position="126"/>
    </location>
</feature>
<accession>A0A9D5CTL8</accession>
<comment type="caution">
    <text evidence="2">The sequence shown here is derived from an EMBL/GenBank/DDBJ whole genome shotgun (WGS) entry which is preliminary data.</text>
</comment>
<proteinExistence type="predicted"/>
<protein>
    <submittedName>
        <fullName evidence="2">Uncharacterized protein</fullName>
    </submittedName>
</protein>
<dbReference type="Proteomes" id="UP001085076">
    <property type="component" value="Miscellaneous, Linkage group lg03"/>
</dbReference>
<organism evidence="2 3">
    <name type="scientific">Dioscorea zingiberensis</name>
    <dbReference type="NCBI Taxonomy" id="325984"/>
    <lineage>
        <taxon>Eukaryota</taxon>
        <taxon>Viridiplantae</taxon>
        <taxon>Streptophyta</taxon>
        <taxon>Embryophyta</taxon>
        <taxon>Tracheophyta</taxon>
        <taxon>Spermatophyta</taxon>
        <taxon>Magnoliopsida</taxon>
        <taxon>Liliopsida</taxon>
        <taxon>Dioscoreales</taxon>
        <taxon>Dioscoreaceae</taxon>
        <taxon>Dioscorea</taxon>
    </lineage>
</organism>
<feature type="compositionally biased region" description="Basic and acidic residues" evidence="1">
    <location>
        <begin position="27"/>
        <end position="47"/>
    </location>
</feature>
<reference evidence="2" key="1">
    <citation type="submission" date="2021-03" db="EMBL/GenBank/DDBJ databases">
        <authorList>
            <person name="Li Z."/>
            <person name="Yang C."/>
        </authorList>
    </citation>
    <scope>NUCLEOTIDE SEQUENCE</scope>
    <source>
        <strain evidence="2">Dzin_1.0</strain>
        <tissue evidence="2">Leaf</tissue>
    </source>
</reference>
<dbReference type="EMBL" id="JAGGNH010000003">
    <property type="protein sequence ID" value="KAJ0978158.1"/>
    <property type="molecule type" value="Genomic_DNA"/>
</dbReference>
<name>A0A9D5CTL8_9LILI</name>
<feature type="compositionally biased region" description="Basic residues" evidence="1">
    <location>
        <begin position="100"/>
        <end position="110"/>
    </location>
</feature>
<evidence type="ECO:0000256" key="1">
    <source>
        <dbReference type="SAM" id="MobiDB-lite"/>
    </source>
</evidence>
<evidence type="ECO:0000313" key="2">
    <source>
        <dbReference type="EMBL" id="KAJ0978158.1"/>
    </source>
</evidence>
<evidence type="ECO:0000313" key="3">
    <source>
        <dbReference type="Proteomes" id="UP001085076"/>
    </source>
</evidence>
<feature type="region of interest" description="Disordered" evidence="1">
    <location>
        <begin position="26"/>
        <end position="47"/>
    </location>
</feature>
<sequence length="126" mass="13967">MLVVVADVQSAARTRQCRGRGLVLSPRRREQGGRTGARREQAAGRRWPEKEAIGWRGRPRGLVVIGRDQARAAPDKGGQAWATPVSRSGQLGSSLERRQGRARRGWRAYRGRPGAGASRDCWRQRG</sequence>